<feature type="compositionally biased region" description="Polar residues" evidence="1">
    <location>
        <begin position="621"/>
        <end position="633"/>
    </location>
</feature>
<dbReference type="Pfam" id="PF07713">
    <property type="entry name" value="DUF1604"/>
    <property type="match status" value="1"/>
</dbReference>
<dbReference type="GO" id="GO:0005634">
    <property type="term" value="C:nucleus"/>
    <property type="evidence" value="ECO:0007669"/>
    <property type="project" value="TreeGrafter"/>
</dbReference>
<feature type="compositionally biased region" description="Low complexity" evidence="1">
    <location>
        <begin position="651"/>
        <end position="664"/>
    </location>
</feature>
<dbReference type="Proteomes" id="UP000807342">
    <property type="component" value="Unassembled WGS sequence"/>
</dbReference>
<dbReference type="PANTHER" id="PTHR13384:SF19">
    <property type="entry name" value="G PATCH DOMAIN-CONTAINING PROTEIN 1"/>
    <property type="match status" value="1"/>
</dbReference>
<dbReference type="OrthoDB" id="20507at2759"/>
<name>A0A9P5XP44_9AGAR</name>
<dbReference type="InterPro" id="IPR000467">
    <property type="entry name" value="G_patch_dom"/>
</dbReference>
<evidence type="ECO:0000313" key="3">
    <source>
        <dbReference type="EMBL" id="KAF9454369.1"/>
    </source>
</evidence>
<keyword evidence="4" id="KW-1185">Reference proteome</keyword>
<feature type="region of interest" description="Disordered" evidence="1">
    <location>
        <begin position="315"/>
        <end position="335"/>
    </location>
</feature>
<dbReference type="InterPro" id="IPR011666">
    <property type="entry name" value="DUF1604"/>
</dbReference>
<comment type="caution">
    <text evidence="3">The sequence shown here is derived from an EMBL/GenBank/DDBJ whole genome shotgun (WGS) entry which is preliminary data.</text>
</comment>
<evidence type="ECO:0000256" key="1">
    <source>
        <dbReference type="SAM" id="MobiDB-lite"/>
    </source>
</evidence>
<dbReference type="EMBL" id="MU151054">
    <property type="protein sequence ID" value="KAF9454369.1"/>
    <property type="molecule type" value="Genomic_DNA"/>
</dbReference>
<feature type="compositionally biased region" description="Low complexity" evidence="1">
    <location>
        <begin position="318"/>
        <end position="335"/>
    </location>
</feature>
<dbReference type="AlphaFoldDB" id="A0A9P5XP44"/>
<feature type="domain" description="G-patch" evidence="2">
    <location>
        <begin position="167"/>
        <end position="187"/>
    </location>
</feature>
<reference evidence="3" key="1">
    <citation type="submission" date="2020-11" db="EMBL/GenBank/DDBJ databases">
        <authorList>
            <consortium name="DOE Joint Genome Institute"/>
            <person name="Ahrendt S."/>
            <person name="Riley R."/>
            <person name="Andreopoulos W."/>
            <person name="Labutti K."/>
            <person name="Pangilinan J."/>
            <person name="Ruiz-Duenas F.J."/>
            <person name="Barrasa J.M."/>
            <person name="Sanchez-Garcia M."/>
            <person name="Camarero S."/>
            <person name="Miyauchi S."/>
            <person name="Serrano A."/>
            <person name="Linde D."/>
            <person name="Babiker R."/>
            <person name="Drula E."/>
            <person name="Ayuso-Fernandez I."/>
            <person name="Pacheco R."/>
            <person name="Padilla G."/>
            <person name="Ferreira P."/>
            <person name="Barriuso J."/>
            <person name="Kellner H."/>
            <person name="Castanera R."/>
            <person name="Alfaro M."/>
            <person name="Ramirez L."/>
            <person name="Pisabarro A.G."/>
            <person name="Kuo A."/>
            <person name="Tritt A."/>
            <person name="Lipzen A."/>
            <person name="He G."/>
            <person name="Yan M."/>
            <person name="Ng V."/>
            <person name="Cullen D."/>
            <person name="Martin F."/>
            <person name="Rosso M.-N."/>
            <person name="Henrissat B."/>
            <person name="Hibbett D."/>
            <person name="Martinez A.T."/>
            <person name="Grigoriev I.V."/>
        </authorList>
    </citation>
    <scope>NUCLEOTIDE SEQUENCE</scope>
    <source>
        <strain evidence="3">MF-IS2</strain>
    </source>
</reference>
<dbReference type="GO" id="GO:0006397">
    <property type="term" value="P:mRNA processing"/>
    <property type="evidence" value="ECO:0007669"/>
    <property type="project" value="InterPro"/>
</dbReference>
<sequence>MSSSSRLKRKLGDLGVDVSSSKANESFCLIGTPLPPLEKSKDTGEFVPLWKQEVRDEKGRRRLHGAFTGGFSAGYFNTVGSQEGWAPSTFVSSRGDRAKAKAARPEDFMDEEDLQELRESRTIVDTTQEMDLTGGTAAELNRRQGADDVEQDSIVHALQSTLLPPPTDSAGARILKKMGWRLGNGIGPRVSLRQRKLQDLQASSPYGTRIVTDDVKITEDDEEANKYMYAPRDTPVLTVERRDNAHGLGYRTGMTLHESLGSSGQGVVKGPRIAAGFGLGALNDADEDDVDIYDADANTTRGRLAYDAQFNEDTSVGAKATSGKSKTRSTASTSSAFRDGTRVLTGFILSEKPVMEDRRFAFPDIPPGWRPDPQRVLEANKENIVSQDTKQDPMPHEKWKTVKMTADERGNLLGEAQINAGPRSIFDYLSEKDRERLKNIAAATAAGIPAAAAGSSIPRTEPHIAEAALKGFQPFTSDPVKQDRYITYLRSQVTPDDSIPSLQPLPDQRPDEFQKEVDDYAKAATIFKPVSGAMAGRFQTATHVEQGPKIHEGLHQPTAAELEELEAKRKKEEEEKISPQAHAAKLGMYGPMTREIMPWQPVRLLCKRFGLKEPELPADGGSTSAKGPSFTSSEAEDAFRQTADANFGAGTSSSSHRTQSETSSGARNLANVGLGEDETQGRDTLTYQRPAMDVFKAIFASDDEDSGDEKDDVEEPEPEVTKEEAPNGPAGPSHSLLDDKPVDLSTFKPTFIPREGKAKKTNDKDRSKEKKEEKKKKKKERKGPLVSFDVDEAGVEGLSLRVSSNERPKKKKKKDKGKREDDDDNGMWVEKPIPEVVKNLPPMPIAVVPSQHMEHPVPAPVLDDSNDANGTSVGVHRSRKRAIDFL</sequence>
<evidence type="ECO:0000313" key="4">
    <source>
        <dbReference type="Proteomes" id="UP000807342"/>
    </source>
</evidence>
<dbReference type="Pfam" id="PF26093">
    <property type="entry name" value="HTH_TGH"/>
    <property type="match status" value="1"/>
</dbReference>
<dbReference type="PROSITE" id="PS50174">
    <property type="entry name" value="G_PATCH"/>
    <property type="match status" value="1"/>
</dbReference>
<gene>
    <name evidence="3" type="ORF">P691DRAFT_656211</name>
</gene>
<organism evidence="3 4">
    <name type="scientific">Macrolepiota fuliginosa MF-IS2</name>
    <dbReference type="NCBI Taxonomy" id="1400762"/>
    <lineage>
        <taxon>Eukaryota</taxon>
        <taxon>Fungi</taxon>
        <taxon>Dikarya</taxon>
        <taxon>Basidiomycota</taxon>
        <taxon>Agaricomycotina</taxon>
        <taxon>Agaricomycetes</taxon>
        <taxon>Agaricomycetidae</taxon>
        <taxon>Agaricales</taxon>
        <taxon>Agaricineae</taxon>
        <taxon>Agaricaceae</taxon>
        <taxon>Macrolepiota</taxon>
    </lineage>
</organism>
<dbReference type="GO" id="GO:0003723">
    <property type="term" value="F:RNA binding"/>
    <property type="evidence" value="ECO:0007669"/>
    <property type="project" value="TreeGrafter"/>
</dbReference>
<feature type="compositionally biased region" description="Basic and acidic residues" evidence="1">
    <location>
        <begin position="754"/>
        <end position="772"/>
    </location>
</feature>
<feature type="compositionally biased region" description="Acidic residues" evidence="1">
    <location>
        <begin position="701"/>
        <end position="718"/>
    </location>
</feature>
<proteinExistence type="predicted"/>
<protein>
    <recommendedName>
        <fullName evidence="2">G-patch domain-containing protein</fullName>
    </recommendedName>
</protein>
<accession>A0A9P5XP44</accession>
<feature type="region of interest" description="Disordered" evidence="1">
    <location>
        <begin position="615"/>
        <end position="833"/>
    </location>
</feature>
<evidence type="ECO:0000259" key="2">
    <source>
        <dbReference type="PROSITE" id="PS50174"/>
    </source>
</evidence>
<dbReference type="PANTHER" id="PTHR13384">
    <property type="entry name" value="G PATCH DOMAIN-CONTAINING PROTEIN 1"/>
    <property type="match status" value="1"/>
</dbReference>
<feature type="region of interest" description="Disordered" evidence="1">
    <location>
        <begin position="856"/>
        <end position="877"/>
    </location>
</feature>